<dbReference type="Gene3D" id="3.30.1370.50">
    <property type="entry name" value="R3H-like domain"/>
    <property type="match status" value="1"/>
</dbReference>
<keyword evidence="3" id="KW-0479">Metal-binding</keyword>
<evidence type="ECO:0000256" key="5">
    <source>
        <dbReference type="ARBA" id="ARBA00022771"/>
    </source>
</evidence>
<dbReference type="AlphaFoldDB" id="A0A812DAW0"/>
<keyword evidence="4" id="KW-0677">Repeat</keyword>
<comment type="caution">
    <text evidence="12">The sequence shown here is derived from an EMBL/GenBank/DDBJ whole genome shotgun (WGS) entry which is preliminary data.</text>
</comment>
<feature type="compositionally biased region" description="Basic and acidic residues" evidence="10">
    <location>
        <begin position="291"/>
        <end position="303"/>
    </location>
</feature>
<evidence type="ECO:0000313" key="12">
    <source>
        <dbReference type="EMBL" id="CAE1293024.1"/>
    </source>
</evidence>
<evidence type="ECO:0000256" key="7">
    <source>
        <dbReference type="ARBA" id="ARBA00023015"/>
    </source>
</evidence>
<feature type="compositionally biased region" description="Polar residues" evidence="10">
    <location>
        <begin position="349"/>
        <end position="374"/>
    </location>
</feature>
<dbReference type="EMBL" id="CAHIKZ030002855">
    <property type="protein sequence ID" value="CAE1293024.1"/>
    <property type="molecule type" value="Genomic_DNA"/>
</dbReference>
<protein>
    <submittedName>
        <fullName evidence="12">NFX1</fullName>
    </submittedName>
</protein>
<dbReference type="InterPro" id="IPR001374">
    <property type="entry name" value="R3H_dom"/>
</dbReference>
<evidence type="ECO:0000256" key="1">
    <source>
        <dbReference type="ARBA" id="ARBA00004123"/>
    </source>
</evidence>
<organism evidence="12 13">
    <name type="scientific">Acanthosepion pharaonis</name>
    <name type="common">Pharaoh cuttlefish</name>
    <name type="synonym">Sepia pharaonis</name>
    <dbReference type="NCBI Taxonomy" id="158019"/>
    <lineage>
        <taxon>Eukaryota</taxon>
        <taxon>Metazoa</taxon>
        <taxon>Spiralia</taxon>
        <taxon>Lophotrochozoa</taxon>
        <taxon>Mollusca</taxon>
        <taxon>Cephalopoda</taxon>
        <taxon>Coleoidea</taxon>
        <taxon>Decapodiformes</taxon>
        <taxon>Sepiida</taxon>
        <taxon>Sepiina</taxon>
        <taxon>Sepiidae</taxon>
        <taxon>Acanthosepion</taxon>
    </lineage>
</organism>
<dbReference type="PROSITE" id="PS51061">
    <property type="entry name" value="R3H"/>
    <property type="match status" value="1"/>
</dbReference>
<dbReference type="Proteomes" id="UP000597762">
    <property type="component" value="Unassembled WGS sequence"/>
</dbReference>
<feature type="domain" description="R3H" evidence="11">
    <location>
        <begin position="1058"/>
        <end position="1126"/>
    </location>
</feature>
<reference evidence="12" key="1">
    <citation type="submission" date="2021-01" db="EMBL/GenBank/DDBJ databases">
        <authorList>
            <person name="Li R."/>
            <person name="Bekaert M."/>
        </authorList>
    </citation>
    <scope>NUCLEOTIDE SEQUENCE</scope>
    <source>
        <strain evidence="12">Farmed</strain>
    </source>
</reference>
<dbReference type="SMART" id="SM00393">
    <property type="entry name" value="R3H"/>
    <property type="match status" value="1"/>
</dbReference>
<evidence type="ECO:0000256" key="3">
    <source>
        <dbReference type="ARBA" id="ARBA00022723"/>
    </source>
</evidence>
<dbReference type="GO" id="GO:0005634">
    <property type="term" value="C:nucleus"/>
    <property type="evidence" value="ECO:0007669"/>
    <property type="project" value="UniProtKB-SubCell"/>
</dbReference>
<evidence type="ECO:0000256" key="4">
    <source>
        <dbReference type="ARBA" id="ARBA00022737"/>
    </source>
</evidence>
<evidence type="ECO:0000256" key="2">
    <source>
        <dbReference type="ARBA" id="ARBA00007269"/>
    </source>
</evidence>
<evidence type="ECO:0000256" key="6">
    <source>
        <dbReference type="ARBA" id="ARBA00022833"/>
    </source>
</evidence>
<dbReference type="GO" id="GO:0000981">
    <property type="term" value="F:DNA-binding transcription factor activity, RNA polymerase II-specific"/>
    <property type="evidence" value="ECO:0007669"/>
    <property type="project" value="TreeGrafter"/>
</dbReference>
<keyword evidence="7" id="KW-0805">Transcription regulation</keyword>
<comment type="subcellular location">
    <subcellularLocation>
        <location evidence="1">Nucleus</location>
    </subcellularLocation>
</comment>
<keyword evidence="6" id="KW-0862">Zinc</keyword>
<sequence>MIKQEVYIQTGSSLNYFPCCPVFHGSCNLFRAPLIVEGRSFKMAESSQPGSGLYYTPCLPEPSASVTPSFAPFNQTGFVVHDVNPLSYISGFGMLPTSSAGAYAAYTPSVMGSHYIPAALAATAPPPPQVVYDFAYQHQEIPNSEPKSTMDDNKFYNRTNEPSHHKSFQKRPPERNKGISKYFAGSRNSQPLNVAPPLSSKENGPKFHHESKNSFYQQRWNDHDHSHSSNHHQNYWDQEQRKYSPGIANNPKTRNWKEPIQKTRHYNRVWRNNQQSSNTVSSSEASNSQRDNVKVDMPKEMDHPSGVSAKDLSNQNLKQVPRNDYQKKTNNFGSGPPPPASPGPPPAVSNHSQLNYRSNPDQFSSHNQSSQYRNSETEYRSRGKDSARDYPKPSEEWWGRSQQRNKYKYVSQERDFTSKNQKKPTREINENKNASVAEAVAPASNPDDENQRDSLSVSKSGLSLLLPLASQIIRKAGDVLCVKWSERIYLINIDAFVWNHPQRNHYDTPHCCGEPCRKRRNENCPHLCTILCHPGPCPPCSSNALRKCVCGKKSQVTKCGQSVCFQCTEPCGKLLECKKHSCQKVCHAGSCPECEVILKQKCYGGHTEKYLACQENSTEDASEFSCGQECKKLLSCGNHECQELCHIGDCSDCPLLPSNVTHCPCGQTPLADQSRTLCTDPVATCDKICSKPLPCGPADNHHVCQQKCHNGPCGPCKEVTYVRCRCKIFEKDFPCAEALKFNEENPFLCEKRCNKKRNCGKHKCSQPCCVRTVHDCERECRNLLTCGLHRCERPCHRGNCPPCLLASFEELTCYCGAEVIHPPVPCGTKPPECSKLCTKPHACDHPVHHKCNSDDQCPPCTVLTSKLCMGGHELRRNIHCHINDVSCGMPCNKALPCVQHRCKKTCHKGPCQAEGESCNQPCQNVRPACGHPCNVPCHPGSECPRVACKSQISVKCPCGYRSASIQCLLGDDNITTEFSKITLDDLKNMSLGNDVDITKFGRGAKSGRRQLDCNEECSIRERNRRMALALEIKNPDLSSKLGNPPYSQFLKDFAKQHSQVVTSIEKSLSDLVQSTKQTKQNYKSHSFPPMNKEQRKVVHELAEHYGCQTEAYDMEPNRNVVAIARKDKCWLPSVTLTAMLQKDRKVPLPITHLLDDNERRATSSKQGCVVLNKMSRNSTTNATTTVTTAAAPPAKPADKPIIDYFDMS</sequence>
<dbReference type="PANTHER" id="PTHR12360">
    <property type="entry name" value="NUCLEAR TRANSCRIPTION FACTOR, X-BOX BINDING 1 NFX1"/>
    <property type="match status" value="1"/>
</dbReference>
<keyword evidence="5" id="KW-0863">Zinc-finger</keyword>
<dbReference type="SUPFAM" id="SSF82708">
    <property type="entry name" value="R3H domain"/>
    <property type="match status" value="1"/>
</dbReference>
<proteinExistence type="inferred from homology"/>
<keyword evidence="8" id="KW-0804">Transcription</keyword>
<dbReference type="SMART" id="SM00438">
    <property type="entry name" value="ZnF_NFX"/>
    <property type="match status" value="9"/>
</dbReference>
<comment type="similarity">
    <text evidence="2">Belongs to the NFX1 family.</text>
</comment>
<keyword evidence="13" id="KW-1185">Reference proteome</keyword>
<name>A0A812DAW0_ACAPH</name>
<dbReference type="Pfam" id="PF01424">
    <property type="entry name" value="R3H"/>
    <property type="match status" value="1"/>
</dbReference>
<dbReference type="GO" id="GO:0000122">
    <property type="term" value="P:negative regulation of transcription by RNA polymerase II"/>
    <property type="evidence" value="ECO:0007669"/>
    <property type="project" value="TreeGrafter"/>
</dbReference>
<feature type="region of interest" description="Disordered" evidence="10">
    <location>
        <begin position="141"/>
        <end position="210"/>
    </location>
</feature>
<dbReference type="PANTHER" id="PTHR12360:SF12">
    <property type="entry name" value="TRANSCRIPTIONAL REPRESSOR NF-X1"/>
    <property type="match status" value="1"/>
</dbReference>
<dbReference type="OrthoDB" id="6512771at2759"/>
<evidence type="ECO:0000256" key="10">
    <source>
        <dbReference type="SAM" id="MobiDB-lite"/>
    </source>
</evidence>
<evidence type="ECO:0000313" key="13">
    <source>
        <dbReference type="Proteomes" id="UP000597762"/>
    </source>
</evidence>
<evidence type="ECO:0000256" key="8">
    <source>
        <dbReference type="ARBA" id="ARBA00023163"/>
    </source>
</evidence>
<feature type="compositionally biased region" description="Basic and acidic residues" evidence="10">
    <location>
        <begin position="375"/>
        <end position="398"/>
    </location>
</feature>
<dbReference type="Pfam" id="PF01422">
    <property type="entry name" value="zf-NF-X1"/>
    <property type="match status" value="8"/>
</dbReference>
<dbReference type="InterPro" id="IPR000967">
    <property type="entry name" value="Znf_NFX1"/>
</dbReference>
<dbReference type="InterPro" id="IPR034078">
    <property type="entry name" value="NFX1_fam"/>
</dbReference>
<dbReference type="GO" id="GO:0008270">
    <property type="term" value="F:zinc ion binding"/>
    <property type="evidence" value="ECO:0007669"/>
    <property type="project" value="UniProtKB-KW"/>
</dbReference>
<dbReference type="CDD" id="cd06008">
    <property type="entry name" value="NF-X1-zinc-finger"/>
    <property type="match status" value="7"/>
</dbReference>
<feature type="compositionally biased region" description="Pro residues" evidence="10">
    <location>
        <begin position="335"/>
        <end position="347"/>
    </location>
</feature>
<feature type="region of interest" description="Disordered" evidence="10">
    <location>
        <begin position="243"/>
        <end position="435"/>
    </location>
</feature>
<feature type="compositionally biased region" description="Low complexity" evidence="10">
    <location>
        <begin position="272"/>
        <end position="289"/>
    </location>
</feature>
<dbReference type="InterPro" id="IPR036867">
    <property type="entry name" value="R3H_dom_sf"/>
</dbReference>
<evidence type="ECO:0000259" key="11">
    <source>
        <dbReference type="PROSITE" id="PS51061"/>
    </source>
</evidence>
<evidence type="ECO:0000256" key="9">
    <source>
        <dbReference type="ARBA" id="ARBA00023242"/>
    </source>
</evidence>
<dbReference type="GO" id="GO:0000977">
    <property type="term" value="F:RNA polymerase II transcription regulatory region sequence-specific DNA binding"/>
    <property type="evidence" value="ECO:0007669"/>
    <property type="project" value="TreeGrafter"/>
</dbReference>
<gene>
    <name evidence="12" type="ORF">SPHA_49603</name>
</gene>
<keyword evidence="9" id="KW-0539">Nucleus</keyword>
<accession>A0A812DAW0</accession>